<keyword evidence="3" id="KW-1185">Reference proteome</keyword>
<protein>
    <recommendedName>
        <fullName evidence="4">Integral membrane protein</fullName>
    </recommendedName>
</protein>
<proteinExistence type="predicted"/>
<feature type="transmembrane region" description="Helical" evidence="1">
    <location>
        <begin position="69"/>
        <end position="86"/>
    </location>
</feature>
<keyword evidence="1" id="KW-0472">Membrane</keyword>
<name>A0A8J3XN98_9ACTN</name>
<evidence type="ECO:0000313" key="3">
    <source>
        <dbReference type="Proteomes" id="UP000644610"/>
    </source>
</evidence>
<reference evidence="2" key="1">
    <citation type="submission" date="2021-01" db="EMBL/GenBank/DDBJ databases">
        <title>Whole genome shotgun sequence of Planotetraspora silvatica NBRC 100141.</title>
        <authorList>
            <person name="Komaki H."/>
            <person name="Tamura T."/>
        </authorList>
    </citation>
    <scope>NUCLEOTIDE SEQUENCE</scope>
    <source>
        <strain evidence="2">NBRC 100141</strain>
    </source>
</reference>
<organism evidence="2 3">
    <name type="scientific">Planotetraspora silvatica</name>
    <dbReference type="NCBI Taxonomy" id="234614"/>
    <lineage>
        <taxon>Bacteria</taxon>
        <taxon>Bacillati</taxon>
        <taxon>Actinomycetota</taxon>
        <taxon>Actinomycetes</taxon>
        <taxon>Streptosporangiales</taxon>
        <taxon>Streptosporangiaceae</taxon>
        <taxon>Planotetraspora</taxon>
    </lineage>
</organism>
<feature type="transmembrane region" description="Helical" evidence="1">
    <location>
        <begin position="43"/>
        <end position="62"/>
    </location>
</feature>
<sequence>MTALAAGVALLGSLFFALGAVLQQHEAARFQTPRMLVLLRRPAWLAGAAASAAGATLHIVALSLGPLSVVQPMGVASLLFALPIAAAMHGRSPGRGELAAACLVSIGLMGLVLLVPPSSQTPQLTNAGAVAMLTAIGLAALACFGLARFSAGAVRSALLAVAAGVLYGATATFTHVVVGGAGDNLWLLAALPLPAVPALMLIQRAYAAPAGPDAPGAKSGSGERGRGHFGVAFATLQVADPLTAVTCGAALLGEPLPDHTAIAVAFALVAGAGIAMLARTTPLTT</sequence>
<dbReference type="NCBIfam" id="NF038012">
    <property type="entry name" value="DMT_1"/>
    <property type="match status" value="1"/>
</dbReference>
<keyword evidence="1" id="KW-0812">Transmembrane</keyword>
<dbReference type="EMBL" id="BOOQ01000024">
    <property type="protein sequence ID" value="GII47284.1"/>
    <property type="molecule type" value="Genomic_DNA"/>
</dbReference>
<feature type="transmembrane region" description="Helical" evidence="1">
    <location>
        <begin position="98"/>
        <end position="115"/>
    </location>
</feature>
<keyword evidence="1" id="KW-1133">Transmembrane helix</keyword>
<gene>
    <name evidence="2" type="ORF">Psi02_37080</name>
</gene>
<feature type="transmembrane region" description="Helical" evidence="1">
    <location>
        <begin position="260"/>
        <end position="278"/>
    </location>
</feature>
<feature type="transmembrane region" description="Helical" evidence="1">
    <location>
        <begin position="157"/>
        <end position="178"/>
    </location>
</feature>
<evidence type="ECO:0008006" key="4">
    <source>
        <dbReference type="Google" id="ProtNLM"/>
    </source>
</evidence>
<dbReference type="AlphaFoldDB" id="A0A8J3XN98"/>
<dbReference type="Proteomes" id="UP000644610">
    <property type="component" value="Unassembled WGS sequence"/>
</dbReference>
<dbReference type="PANTHER" id="PTHR40761:SF1">
    <property type="entry name" value="CONSERVED INTEGRAL MEMBRANE ALANINE VALINE AND LEUCINE RICH PROTEIN-RELATED"/>
    <property type="match status" value="1"/>
</dbReference>
<accession>A0A8J3XN98</accession>
<evidence type="ECO:0000313" key="2">
    <source>
        <dbReference type="EMBL" id="GII47284.1"/>
    </source>
</evidence>
<dbReference type="PANTHER" id="PTHR40761">
    <property type="entry name" value="CONSERVED INTEGRAL MEMBRANE ALANINE VALINE AND LEUCINE RICH PROTEIN-RELATED"/>
    <property type="match status" value="1"/>
</dbReference>
<comment type="caution">
    <text evidence="2">The sequence shown here is derived from an EMBL/GenBank/DDBJ whole genome shotgun (WGS) entry which is preliminary data.</text>
</comment>
<dbReference type="RefSeq" id="WP_203975651.1">
    <property type="nucleotide sequence ID" value="NZ_BAAAKY010000014.1"/>
</dbReference>
<evidence type="ECO:0000256" key="1">
    <source>
        <dbReference type="SAM" id="Phobius"/>
    </source>
</evidence>
<feature type="transmembrane region" description="Helical" evidence="1">
    <location>
        <begin position="127"/>
        <end position="151"/>
    </location>
</feature>